<feature type="transmembrane region" description="Helical" evidence="6">
    <location>
        <begin position="30"/>
        <end position="51"/>
    </location>
</feature>
<comment type="caution">
    <text evidence="8">The sequence shown here is derived from an EMBL/GenBank/DDBJ whole genome shotgun (WGS) entry which is preliminary data.</text>
</comment>
<protein>
    <submittedName>
        <fullName evidence="8">DMT family transporter</fullName>
    </submittedName>
</protein>
<feature type="transmembrane region" description="Helical" evidence="6">
    <location>
        <begin position="118"/>
        <end position="135"/>
    </location>
</feature>
<comment type="subcellular location">
    <subcellularLocation>
        <location evidence="1">Membrane</location>
        <topology evidence="1">Multi-pass membrane protein</topology>
    </subcellularLocation>
</comment>
<evidence type="ECO:0000256" key="3">
    <source>
        <dbReference type="ARBA" id="ARBA00022692"/>
    </source>
</evidence>
<organism evidence="8 9">
    <name type="scientific">Candidatus Methylobacter titanis</name>
    <dbReference type="NCBI Taxonomy" id="3053457"/>
    <lineage>
        <taxon>Bacteria</taxon>
        <taxon>Pseudomonadati</taxon>
        <taxon>Pseudomonadota</taxon>
        <taxon>Gammaproteobacteria</taxon>
        <taxon>Methylococcales</taxon>
        <taxon>Methylococcaceae</taxon>
        <taxon>Methylobacter</taxon>
    </lineage>
</organism>
<keyword evidence="4 6" id="KW-1133">Transmembrane helix</keyword>
<feature type="transmembrane region" description="Helical" evidence="6">
    <location>
        <begin position="173"/>
        <end position="196"/>
    </location>
</feature>
<reference evidence="8" key="1">
    <citation type="submission" date="2023-01" db="EMBL/GenBank/DDBJ databases">
        <title>Biogeochemical cycle of methane in antarctic sediments.</title>
        <authorList>
            <person name="Roldan D.M."/>
            <person name="Menes R.J."/>
        </authorList>
    </citation>
    <scope>NUCLEOTIDE SEQUENCE [LARGE SCALE GENOMIC DNA]</scope>
    <source>
        <strain evidence="8">K-2018 MAG008</strain>
    </source>
</reference>
<feature type="transmembrane region" description="Helical" evidence="6">
    <location>
        <begin position="63"/>
        <end position="84"/>
    </location>
</feature>
<evidence type="ECO:0000256" key="6">
    <source>
        <dbReference type="SAM" id="Phobius"/>
    </source>
</evidence>
<evidence type="ECO:0000256" key="2">
    <source>
        <dbReference type="ARBA" id="ARBA00007362"/>
    </source>
</evidence>
<dbReference type="PANTHER" id="PTHR32322">
    <property type="entry name" value="INNER MEMBRANE TRANSPORTER"/>
    <property type="match status" value="1"/>
</dbReference>
<keyword evidence="5 6" id="KW-0472">Membrane</keyword>
<feature type="domain" description="EamA" evidence="7">
    <location>
        <begin position="4"/>
        <end position="134"/>
    </location>
</feature>
<dbReference type="SUPFAM" id="SSF103481">
    <property type="entry name" value="Multidrug resistance efflux transporter EmrE"/>
    <property type="match status" value="2"/>
</dbReference>
<evidence type="ECO:0000256" key="4">
    <source>
        <dbReference type="ARBA" id="ARBA00022989"/>
    </source>
</evidence>
<dbReference type="Pfam" id="PF00892">
    <property type="entry name" value="EamA"/>
    <property type="match status" value="2"/>
</dbReference>
<gene>
    <name evidence="8" type="ORF">PSU93_10725</name>
</gene>
<sequence length="294" mass="31909">MRIYLAYISIILLWATTPLAIKWSGEGPGFLFAVTSRMAIGTVCILLMLGLSKQRLLWHRKALKTYFAVAVQIYASMLAVYWAAQFIPSGWISVLFGLLPLMMALLAAIWLGERSLTIGNLLAYVLGISGLWTLFGSALQIGHAAVLGIIGVLVSTFLQAVSSVWVKRIDAEIPALSQVTGGLLLSLPLYLMTWAVFDGHWPTEISPISLAAIVYLGAIATTFGFVLYYYLLLKQSASKVALVTLVSPVMALLLGHAVNHEPLTIKVVTGTLLILGALLVHVLFDRLTGSRQAR</sequence>
<dbReference type="InterPro" id="IPR050638">
    <property type="entry name" value="AA-Vitamin_Transporters"/>
</dbReference>
<feature type="transmembrane region" description="Helical" evidence="6">
    <location>
        <begin position="90"/>
        <end position="111"/>
    </location>
</feature>
<accession>A0AA43Q985</accession>
<dbReference type="EMBL" id="JAQSDF010000034">
    <property type="protein sequence ID" value="MDI1231613.1"/>
    <property type="molecule type" value="Genomic_DNA"/>
</dbReference>
<evidence type="ECO:0000256" key="5">
    <source>
        <dbReference type="ARBA" id="ARBA00023136"/>
    </source>
</evidence>
<name>A0AA43Q985_9GAMM</name>
<dbReference type="Proteomes" id="UP001160519">
    <property type="component" value="Unassembled WGS sequence"/>
</dbReference>
<keyword evidence="3 6" id="KW-0812">Transmembrane</keyword>
<dbReference type="GO" id="GO:0016020">
    <property type="term" value="C:membrane"/>
    <property type="evidence" value="ECO:0007669"/>
    <property type="project" value="UniProtKB-SubCell"/>
</dbReference>
<keyword evidence="9" id="KW-1185">Reference proteome</keyword>
<dbReference type="InterPro" id="IPR000620">
    <property type="entry name" value="EamA_dom"/>
</dbReference>
<evidence type="ECO:0000313" key="8">
    <source>
        <dbReference type="EMBL" id="MDI1231613.1"/>
    </source>
</evidence>
<feature type="transmembrane region" description="Helical" evidence="6">
    <location>
        <begin position="240"/>
        <end position="258"/>
    </location>
</feature>
<dbReference type="PANTHER" id="PTHR32322:SF2">
    <property type="entry name" value="EAMA DOMAIN-CONTAINING PROTEIN"/>
    <property type="match status" value="1"/>
</dbReference>
<feature type="transmembrane region" description="Helical" evidence="6">
    <location>
        <begin position="208"/>
        <end position="233"/>
    </location>
</feature>
<comment type="similarity">
    <text evidence="2">Belongs to the EamA transporter family.</text>
</comment>
<feature type="transmembrane region" description="Helical" evidence="6">
    <location>
        <begin position="141"/>
        <end position="161"/>
    </location>
</feature>
<evidence type="ECO:0000256" key="1">
    <source>
        <dbReference type="ARBA" id="ARBA00004141"/>
    </source>
</evidence>
<proteinExistence type="inferred from homology"/>
<dbReference type="InterPro" id="IPR037185">
    <property type="entry name" value="EmrE-like"/>
</dbReference>
<feature type="domain" description="EamA" evidence="7">
    <location>
        <begin position="147"/>
        <end position="280"/>
    </location>
</feature>
<evidence type="ECO:0000259" key="7">
    <source>
        <dbReference type="Pfam" id="PF00892"/>
    </source>
</evidence>
<evidence type="ECO:0000313" key="9">
    <source>
        <dbReference type="Proteomes" id="UP001160519"/>
    </source>
</evidence>
<feature type="transmembrane region" description="Helical" evidence="6">
    <location>
        <begin position="264"/>
        <end position="284"/>
    </location>
</feature>
<dbReference type="AlphaFoldDB" id="A0AA43Q985"/>